<keyword evidence="1" id="KW-0732">Signal</keyword>
<name>H8KNY3_SOLCM</name>
<feature type="domain" description="DUF4136" evidence="2">
    <location>
        <begin position="41"/>
        <end position="213"/>
    </location>
</feature>
<dbReference type="Proteomes" id="UP000007590">
    <property type="component" value="Chromosome"/>
</dbReference>
<feature type="signal peptide" evidence="1">
    <location>
        <begin position="1"/>
        <end position="30"/>
    </location>
</feature>
<protein>
    <recommendedName>
        <fullName evidence="2">DUF4136 domain-containing protein</fullName>
    </recommendedName>
</protein>
<evidence type="ECO:0000313" key="3">
    <source>
        <dbReference type="EMBL" id="AFD05394.1"/>
    </source>
</evidence>
<organism evidence="3 4">
    <name type="scientific">Solitalea canadensis (strain ATCC 29591 / DSM 3403 / JCM 21819 / LMG 8368 / NBRC 15130 / NCIMB 12057 / USAM 9D)</name>
    <name type="common">Flexibacter canadensis</name>
    <dbReference type="NCBI Taxonomy" id="929556"/>
    <lineage>
        <taxon>Bacteria</taxon>
        <taxon>Pseudomonadati</taxon>
        <taxon>Bacteroidota</taxon>
        <taxon>Sphingobacteriia</taxon>
        <taxon>Sphingobacteriales</taxon>
        <taxon>Sphingobacteriaceae</taxon>
        <taxon>Solitalea</taxon>
    </lineage>
</organism>
<keyword evidence="4" id="KW-1185">Reference proteome</keyword>
<reference evidence="3" key="1">
    <citation type="submission" date="2012-02" db="EMBL/GenBank/DDBJ databases">
        <title>The complete genome of Solitalea canadensis DSM 3403.</title>
        <authorList>
            <consortium name="US DOE Joint Genome Institute (JGI-PGF)"/>
            <person name="Lucas S."/>
            <person name="Copeland A."/>
            <person name="Lapidus A."/>
            <person name="Glavina del Rio T."/>
            <person name="Dalin E."/>
            <person name="Tice H."/>
            <person name="Bruce D."/>
            <person name="Goodwin L."/>
            <person name="Pitluck S."/>
            <person name="Peters L."/>
            <person name="Ovchinnikova G."/>
            <person name="Lu M."/>
            <person name="Kyrpides N."/>
            <person name="Mavromatis K."/>
            <person name="Ivanova N."/>
            <person name="Brettin T."/>
            <person name="Detter J.C."/>
            <person name="Han C."/>
            <person name="Larimer F."/>
            <person name="Land M."/>
            <person name="Hauser L."/>
            <person name="Markowitz V."/>
            <person name="Cheng J.-F."/>
            <person name="Hugenholtz P."/>
            <person name="Woyke T."/>
            <person name="Wu D."/>
            <person name="Spring S."/>
            <person name="Schroeder M."/>
            <person name="Kopitz M."/>
            <person name="Brambilla E."/>
            <person name="Klenk H.-P."/>
            <person name="Eisen J.A."/>
        </authorList>
    </citation>
    <scope>NUCLEOTIDE SEQUENCE</scope>
    <source>
        <strain evidence="3">DSM 3403</strain>
    </source>
</reference>
<dbReference type="OrthoDB" id="677831at2"/>
<evidence type="ECO:0000313" key="4">
    <source>
        <dbReference type="Proteomes" id="UP000007590"/>
    </source>
</evidence>
<dbReference type="HOGENOM" id="CLU_110587_0_0_10"/>
<evidence type="ECO:0000256" key="1">
    <source>
        <dbReference type="SAM" id="SignalP"/>
    </source>
</evidence>
<feature type="chain" id="PRO_5003614315" description="DUF4136 domain-containing protein" evidence="1">
    <location>
        <begin position="31"/>
        <end position="217"/>
    </location>
</feature>
<dbReference type="Pfam" id="PF13590">
    <property type="entry name" value="DUF4136"/>
    <property type="match status" value="1"/>
</dbReference>
<dbReference type="AlphaFoldDB" id="H8KNY3"/>
<sequence>MNKNFYLAKFGLCACVSACALLLNSCYPNGADNIEELDVVATVPKKDYNFKQNKTYTLPTRIPIVKDSKPSEADTLPAAVSQPILAEIRSQLSAYGYTEVVPGGAGVPDVAITTYALQTTYVGAYYPYWWDYWGYWPWGSWGYPWGPGWYPSGIYYYSYDTGSLLINISTPDGRAGEINTIWLGAVKGVLNGTTSNVQRATAGIDQAFQQSPYLKTN</sequence>
<dbReference type="KEGG" id="scn:Solca_0249"/>
<proteinExistence type="predicted"/>
<dbReference type="Gene3D" id="3.30.160.670">
    <property type="match status" value="1"/>
</dbReference>
<evidence type="ECO:0000259" key="2">
    <source>
        <dbReference type="Pfam" id="PF13590"/>
    </source>
</evidence>
<accession>H8KNY3</accession>
<dbReference type="InterPro" id="IPR025411">
    <property type="entry name" value="DUF4136"/>
</dbReference>
<dbReference type="EMBL" id="CP003349">
    <property type="protein sequence ID" value="AFD05394.1"/>
    <property type="molecule type" value="Genomic_DNA"/>
</dbReference>
<dbReference type="eggNOG" id="ENOG5032QT2">
    <property type="taxonomic scope" value="Bacteria"/>
</dbReference>
<gene>
    <name evidence="3" type="ordered locus">Solca_0249</name>
</gene>
<dbReference type="STRING" id="929556.Solca_0249"/>
<dbReference type="RefSeq" id="WP_014678622.1">
    <property type="nucleotide sequence ID" value="NC_017770.1"/>
</dbReference>